<dbReference type="GO" id="GO:0008270">
    <property type="term" value="F:zinc ion binding"/>
    <property type="evidence" value="ECO:0007669"/>
    <property type="project" value="InterPro"/>
</dbReference>
<comment type="cofactor">
    <cofactor evidence="3">
        <name>Zn(2+)</name>
        <dbReference type="ChEBI" id="CHEBI:29105"/>
    </cofactor>
    <text evidence="3">Binds 1 zinc ion per subunit.</text>
</comment>
<dbReference type="GO" id="GO:0005975">
    <property type="term" value="P:carbohydrate metabolic process"/>
    <property type="evidence" value="ECO:0007669"/>
    <property type="project" value="InterPro"/>
</dbReference>
<keyword evidence="1 3" id="KW-0479">Metal-binding</keyword>
<keyword evidence="6" id="KW-1185">Reference proteome</keyword>
<feature type="binding site" evidence="3">
    <location>
        <position position="102"/>
    </location>
    <ligand>
        <name>Zn(2+)</name>
        <dbReference type="ChEBI" id="CHEBI:29105"/>
    </ligand>
</feature>
<feature type="binding site" evidence="3">
    <location>
        <position position="178"/>
    </location>
    <ligand>
        <name>Zn(2+)</name>
        <dbReference type="ChEBI" id="CHEBI:29105"/>
    </ligand>
</feature>
<dbReference type="InterPro" id="IPR014710">
    <property type="entry name" value="RmlC-like_jellyroll"/>
</dbReference>
<evidence type="ECO:0000256" key="3">
    <source>
        <dbReference type="PIRSR" id="PIRSR036894-1"/>
    </source>
</evidence>
<evidence type="ECO:0000256" key="2">
    <source>
        <dbReference type="ARBA" id="ARBA00022833"/>
    </source>
</evidence>
<dbReference type="CDD" id="cd07010">
    <property type="entry name" value="cupin_PMI_type_I_N_bac"/>
    <property type="match status" value="1"/>
</dbReference>
<name>A0A5C1A1A4_9GAMM</name>
<proteinExistence type="predicted"/>
<dbReference type="KEGG" id="kuy:FY550_12680"/>
<gene>
    <name evidence="5" type="ORF">FY550_12680</name>
</gene>
<reference evidence="5 6" key="1">
    <citation type="submission" date="2019-08" db="EMBL/GenBank/DDBJ databases">
        <title>Complete genome sequence of Kushneria sp. YCWA18, a halophilic phosphate-solubilizing bacterium isolated from Daqiao saltern in China.</title>
        <authorList>
            <person name="Du G.-X."/>
            <person name="Qu L.-Y."/>
        </authorList>
    </citation>
    <scope>NUCLEOTIDE SEQUENCE [LARGE SCALE GENOMIC DNA]</scope>
    <source>
        <strain evidence="5 6">YCWA18</strain>
    </source>
</reference>
<evidence type="ECO:0000259" key="4">
    <source>
        <dbReference type="Pfam" id="PF20511"/>
    </source>
</evidence>
<dbReference type="SUPFAM" id="SSF51182">
    <property type="entry name" value="RmlC-like cupins"/>
    <property type="match status" value="1"/>
</dbReference>
<dbReference type="PANTHER" id="PTHR42742">
    <property type="entry name" value="TRANSCRIPTIONAL REPRESSOR MPRA"/>
    <property type="match status" value="1"/>
</dbReference>
<dbReference type="InterPro" id="IPR014628">
    <property type="entry name" value="Man6P_isomerase_Firm_short"/>
</dbReference>
<evidence type="ECO:0000313" key="5">
    <source>
        <dbReference type="EMBL" id="QEL11906.1"/>
    </source>
</evidence>
<dbReference type="EMBL" id="CP043420">
    <property type="protein sequence ID" value="QEL11906.1"/>
    <property type="molecule type" value="Genomic_DNA"/>
</dbReference>
<dbReference type="GO" id="GO:0004476">
    <property type="term" value="F:mannose-6-phosphate isomerase activity"/>
    <property type="evidence" value="ECO:0007669"/>
    <property type="project" value="InterPro"/>
</dbReference>
<dbReference type="Pfam" id="PF20511">
    <property type="entry name" value="PMI_typeI_cat"/>
    <property type="match status" value="1"/>
</dbReference>
<sequence length="354" mass="39565">MQWYPLKLSTPLARQCFGGERLRTRLGKAIDTQKRVAEAWEVSDVEGASARIENGELAGLSLHDVFEQHKEALMGPHWQGPPHFPLLYKFIDGTGMLPVHVHADDDTARRQGIWHHGKTEAWHILWCEPGATLLLGVKAGVTHERLREALLAQDYDTVMHRYSLRPGDTFYVPAGTLHSFGPGVVLGEIQQTADILEQAMPWEMADGAPLSQEQWEANIEATLGQLNLDQQSQPHPGLVIHDGEHIERRFCCAGPWFAMERIVFTRGYRRSFDRAVLLSNPDAPITVRWANGETQLPRAESLLLPAALGEIELVGKGDVLMHYEPDLEHDVVAPLMAAGYSQHEIEQLGDIGVR</sequence>
<dbReference type="InterPro" id="IPR011051">
    <property type="entry name" value="RmlC_Cupin_sf"/>
</dbReference>
<accession>A0A5C1A1A4</accession>
<dbReference type="Proteomes" id="UP000322553">
    <property type="component" value="Chromosome"/>
</dbReference>
<evidence type="ECO:0000256" key="1">
    <source>
        <dbReference type="ARBA" id="ARBA00022723"/>
    </source>
</evidence>
<dbReference type="InterPro" id="IPR051804">
    <property type="entry name" value="Carb_Metab_Reg_Kinase/Isom"/>
</dbReference>
<feature type="binding site" evidence="3">
    <location>
        <position position="120"/>
    </location>
    <ligand>
        <name>Zn(2+)</name>
        <dbReference type="ChEBI" id="CHEBI:29105"/>
    </ligand>
</feature>
<feature type="domain" description="Phosphomannose isomerase type I catalytic" evidence="4">
    <location>
        <begin position="26"/>
        <end position="109"/>
    </location>
</feature>
<dbReference type="PIRSF" id="PIRSF036894">
    <property type="entry name" value="PMI_Firm_short"/>
    <property type="match status" value="1"/>
</dbReference>
<dbReference type="RefSeq" id="WP_149054566.1">
    <property type="nucleotide sequence ID" value="NZ_CP043420.1"/>
</dbReference>
<dbReference type="InterPro" id="IPR046457">
    <property type="entry name" value="PMI_typeI_cat"/>
</dbReference>
<keyword evidence="5" id="KW-0413">Isomerase</keyword>
<dbReference type="Gene3D" id="2.60.120.10">
    <property type="entry name" value="Jelly Rolls"/>
    <property type="match status" value="1"/>
</dbReference>
<keyword evidence="2 3" id="KW-0862">Zinc</keyword>
<dbReference type="PANTHER" id="PTHR42742:SF3">
    <property type="entry name" value="FRUCTOKINASE"/>
    <property type="match status" value="1"/>
</dbReference>
<organism evidence="5 6">
    <name type="scientific">Kushneria phosphatilytica</name>
    <dbReference type="NCBI Taxonomy" id="657387"/>
    <lineage>
        <taxon>Bacteria</taxon>
        <taxon>Pseudomonadati</taxon>
        <taxon>Pseudomonadota</taxon>
        <taxon>Gammaproteobacteria</taxon>
        <taxon>Oceanospirillales</taxon>
        <taxon>Halomonadaceae</taxon>
        <taxon>Kushneria</taxon>
    </lineage>
</organism>
<protein>
    <submittedName>
        <fullName evidence="5">Mannose-6-phosphate isomerase</fullName>
    </submittedName>
</protein>
<dbReference type="AlphaFoldDB" id="A0A5C1A1A4"/>
<evidence type="ECO:0000313" key="6">
    <source>
        <dbReference type="Proteomes" id="UP000322553"/>
    </source>
</evidence>